<feature type="domain" description="C2H2-type" evidence="2">
    <location>
        <begin position="97"/>
        <end position="124"/>
    </location>
</feature>
<organism evidence="3 4">
    <name type="scientific">Rhipicephalus sanguineus</name>
    <name type="common">Brown dog tick</name>
    <name type="synonym">Ixodes sanguineus</name>
    <dbReference type="NCBI Taxonomy" id="34632"/>
    <lineage>
        <taxon>Eukaryota</taxon>
        <taxon>Metazoa</taxon>
        <taxon>Ecdysozoa</taxon>
        <taxon>Arthropoda</taxon>
        <taxon>Chelicerata</taxon>
        <taxon>Arachnida</taxon>
        <taxon>Acari</taxon>
        <taxon>Parasitiformes</taxon>
        <taxon>Ixodida</taxon>
        <taxon>Ixodoidea</taxon>
        <taxon>Ixodidae</taxon>
        <taxon>Rhipicephalinae</taxon>
        <taxon>Rhipicephalus</taxon>
        <taxon>Rhipicephalus</taxon>
    </lineage>
</organism>
<name>A0A9D4QE39_RHISA</name>
<proteinExistence type="predicted"/>
<protein>
    <recommendedName>
        <fullName evidence="2">C2H2-type domain-containing protein</fullName>
    </recommendedName>
</protein>
<feature type="domain" description="C2H2-type" evidence="2">
    <location>
        <begin position="41"/>
        <end position="68"/>
    </location>
</feature>
<dbReference type="InterPro" id="IPR052795">
    <property type="entry name" value="RREB1"/>
</dbReference>
<dbReference type="GO" id="GO:0001228">
    <property type="term" value="F:DNA-binding transcription activator activity, RNA polymerase II-specific"/>
    <property type="evidence" value="ECO:0007669"/>
    <property type="project" value="TreeGrafter"/>
</dbReference>
<dbReference type="Pfam" id="PF13465">
    <property type="entry name" value="zf-H2C2_2"/>
    <property type="match status" value="1"/>
</dbReference>
<evidence type="ECO:0000313" key="4">
    <source>
        <dbReference type="Proteomes" id="UP000821837"/>
    </source>
</evidence>
<keyword evidence="1" id="KW-0863">Zinc-finger</keyword>
<keyword evidence="1" id="KW-0862">Zinc</keyword>
<evidence type="ECO:0000313" key="3">
    <source>
        <dbReference type="EMBL" id="KAH7976251.1"/>
    </source>
</evidence>
<dbReference type="AlphaFoldDB" id="A0A9D4QE39"/>
<dbReference type="PANTHER" id="PTHR46451">
    <property type="entry name" value="RAS-RESPONSIVE ELEMENT-BINDING PROTEIN 1"/>
    <property type="match status" value="1"/>
</dbReference>
<dbReference type="FunFam" id="3.30.160.60:FF:000264">
    <property type="entry name" value="Zinc finger protein 236"/>
    <property type="match status" value="1"/>
</dbReference>
<evidence type="ECO:0000259" key="2">
    <source>
        <dbReference type="PROSITE" id="PS50157"/>
    </source>
</evidence>
<dbReference type="PROSITE" id="PS50157">
    <property type="entry name" value="ZINC_FINGER_C2H2_2"/>
    <property type="match status" value="3"/>
</dbReference>
<dbReference type="FunFam" id="3.30.160.60:FF:002069">
    <property type="entry name" value="Uncharacterized protein"/>
    <property type="match status" value="1"/>
</dbReference>
<reference evidence="3" key="2">
    <citation type="submission" date="2021-09" db="EMBL/GenBank/DDBJ databases">
        <authorList>
            <person name="Jia N."/>
            <person name="Wang J."/>
            <person name="Shi W."/>
            <person name="Du L."/>
            <person name="Sun Y."/>
            <person name="Zhan W."/>
            <person name="Jiang J."/>
            <person name="Wang Q."/>
            <person name="Zhang B."/>
            <person name="Ji P."/>
            <person name="Sakyi L.B."/>
            <person name="Cui X."/>
            <person name="Yuan T."/>
            <person name="Jiang B."/>
            <person name="Yang W."/>
            <person name="Lam T.T.-Y."/>
            <person name="Chang Q."/>
            <person name="Ding S."/>
            <person name="Wang X."/>
            <person name="Zhu J."/>
            <person name="Ruan X."/>
            <person name="Zhao L."/>
            <person name="Wei J."/>
            <person name="Que T."/>
            <person name="Du C."/>
            <person name="Cheng J."/>
            <person name="Dai P."/>
            <person name="Han X."/>
            <person name="Huang E."/>
            <person name="Gao Y."/>
            <person name="Liu J."/>
            <person name="Shao H."/>
            <person name="Ye R."/>
            <person name="Li L."/>
            <person name="Wei W."/>
            <person name="Wang X."/>
            <person name="Wang C."/>
            <person name="Huo Q."/>
            <person name="Li W."/>
            <person name="Guo W."/>
            <person name="Chen H."/>
            <person name="Chen S."/>
            <person name="Zhou L."/>
            <person name="Zhou L."/>
            <person name="Ni X."/>
            <person name="Tian J."/>
            <person name="Zhou Y."/>
            <person name="Sheng Y."/>
            <person name="Liu T."/>
            <person name="Pan Y."/>
            <person name="Xia L."/>
            <person name="Li J."/>
            <person name="Zhao F."/>
            <person name="Cao W."/>
        </authorList>
    </citation>
    <scope>NUCLEOTIDE SEQUENCE</scope>
    <source>
        <strain evidence="3">Rsan-2018</strain>
        <tissue evidence="3">Larvae</tissue>
    </source>
</reference>
<dbReference type="PANTHER" id="PTHR46451:SF1">
    <property type="entry name" value="RAS-RESPONSIVE ELEMENT-BINDING PROTEIN 1"/>
    <property type="match status" value="1"/>
</dbReference>
<accession>A0A9D4QE39</accession>
<dbReference type="Gene3D" id="3.30.160.60">
    <property type="entry name" value="Classic Zinc Finger"/>
    <property type="match status" value="2"/>
</dbReference>
<evidence type="ECO:0000256" key="1">
    <source>
        <dbReference type="PROSITE-ProRule" id="PRU00042"/>
    </source>
</evidence>
<dbReference type="SMART" id="SM00355">
    <property type="entry name" value="ZnF_C2H2"/>
    <property type="match status" value="3"/>
</dbReference>
<dbReference type="GO" id="GO:0000978">
    <property type="term" value="F:RNA polymerase II cis-regulatory region sequence-specific DNA binding"/>
    <property type="evidence" value="ECO:0007669"/>
    <property type="project" value="TreeGrafter"/>
</dbReference>
<dbReference type="GO" id="GO:0005634">
    <property type="term" value="C:nucleus"/>
    <property type="evidence" value="ECO:0007669"/>
    <property type="project" value="TreeGrafter"/>
</dbReference>
<dbReference type="SUPFAM" id="SSF57667">
    <property type="entry name" value="beta-beta-alpha zinc fingers"/>
    <property type="match status" value="2"/>
</dbReference>
<dbReference type="GO" id="GO:0008270">
    <property type="term" value="F:zinc ion binding"/>
    <property type="evidence" value="ECO:0007669"/>
    <property type="project" value="UniProtKB-KW"/>
</dbReference>
<gene>
    <name evidence="3" type="ORF">HPB52_010382</name>
</gene>
<keyword evidence="4" id="KW-1185">Reference proteome</keyword>
<dbReference type="PROSITE" id="PS00028">
    <property type="entry name" value="ZINC_FINGER_C2H2_1"/>
    <property type="match status" value="1"/>
</dbReference>
<reference evidence="3" key="1">
    <citation type="journal article" date="2020" name="Cell">
        <title>Large-Scale Comparative Analyses of Tick Genomes Elucidate Their Genetic Diversity and Vector Capacities.</title>
        <authorList>
            <consortium name="Tick Genome and Microbiome Consortium (TIGMIC)"/>
            <person name="Jia N."/>
            <person name="Wang J."/>
            <person name="Shi W."/>
            <person name="Du L."/>
            <person name="Sun Y."/>
            <person name="Zhan W."/>
            <person name="Jiang J.F."/>
            <person name="Wang Q."/>
            <person name="Zhang B."/>
            <person name="Ji P."/>
            <person name="Bell-Sakyi L."/>
            <person name="Cui X.M."/>
            <person name="Yuan T.T."/>
            <person name="Jiang B.G."/>
            <person name="Yang W.F."/>
            <person name="Lam T.T."/>
            <person name="Chang Q.C."/>
            <person name="Ding S.J."/>
            <person name="Wang X.J."/>
            <person name="Zhu J.G."/>
            <person name="Ruan X.D."/>
            <person name="Zhao L."/>
            <person name="Wei J.T."/>
            <person name="Ye R.Z."/>
            <person name="Que T.C."/>
            <person name="Du C.H."/>
            <person name="Zhou Y.H."/>
            <person name="Cheng J.X."/>
            <person name="Dai P.F."/>
            <person name="Guo W.B."/>
            <person name="Han X.H."/>
            <person name="Huang E.J."/>
            <person name="Li L.F."/>
            <person name="Wei W."/>
            <person name="Gao Y.C."/>
            <person name="Liu J.Z."/>
            <person name="Shao H.Z."/>
            <person name="Wang X."/>
            <person name="Wang C.C."/>
            <person name="Yang T.C."/>
            <person name="Huo Q.B."/>
            <person name="Li W."/>
            <person name="Chen H.Y."/>
            <person name="Chen S.E."/>
            <person name="Zhou L.G."/>
            <person name="Ni X.B."/>
            <person name="Tian J.H."/>
            <person name="Sheng Y."/>
            <person name="Liu T."/>
            <person name="Pan Y.S."/>
            <person name="Xia L.Y."/>
            <person name="Li J."/>
            <person name="Zhao F."/>
            <person name="Cao W.C."/>
        </authorList>
    </citation>
    <scope>NUCLEOTIDE SEQUENCE</scope>
    <source>
        <strain evidence="3">Rsan-2018</strain>
    </source>
</reference>
<comment type="caution">
    <text evidence="3">The sequence shown here is derived from an EMBL/GenBank/DDBJ whole genome shotgun (WGS) entry which is preliminary data.</text>
</comment>
<sequence length="134" mass="15055">MLSSQREPHFYARRTVDLTRGGVKRKRRSATFSTAGSTDLLFCHLCPFTTISKHSLKSHMLIHTGERRFECTVCSQKFALKGTLKRHMRTHTGEKPYKCEVCPYEAADSSSLTLHMANHTGHKEFACGVCPAPA</sequence>
<dbReference type="Proteomes" id="UP000821837">
    <property type="component" value="Chromosome 10"/>
</dbReference>
<keyword evidence="1" id="KW-0479">Metal-binding</keyword>
<dbReference type="EMBL" id="JABSTV010001246">
    <property type="protein sequence ID" value="KAH7976251.1"/>
    <property type="molecule type" value="Genomic_DNA"/>
</dbReference>
<dbReference type="InterPro" id="IPR013087">
    <property type="entry name" value="Znf_C2H2_type"/>
</dbReference>
<feature type="domain" description="C2H2-type" evidence="2">
    <location>
        <begin position="69"/>
        <end position="96"/>
    </location>
</feature>
<dbReference type="InterPro" id="IPR036236">
    <property type="entry name" value="Znf_C2H2_sf"/>
</dbReference>
<dbReference type="VEuPathDB" id="VectorBase:RSAN_025803"/>